<feature type="domain" description="Glycosyltransferase subfamily 4-like N-terminal" evidence="4">
    <location>
        <begin position="12"/>
        <end position="173"/>
    </location>
</feature>
<gene>
    <name evidence="5" type="ORF">H6G18_04540</name>
</gene>
<keyword evidence="2" id="KW-0808">Transferase</keyword>
<organism evidence="5 6">
    <name type="scientific">Anabaena subtropica FACHB-260</name>
    <dbReference type="NCBI Taxonomy" id="2692884"/>
    <lineage>
        <taxon>Bacteria</taxon>
        <taxon>Bacillati</taxon>
        <taxon>Cyanobacteriota</taxon>
        <taxon>Cyanophyceae</taxon>
        <taxon>Nostocales</taxon>
        <taxon>Nostocaceae</taxon>
        <taxon>Anabaena</taxon>
    </lineage>
</organism>
<dbReference type="CDD" id="cd03801">
    <property type="entry name" value="GT4_PimA-like"/>
    <property type="match status" value="1"/>
</dbReference>
<dbReference type="Gene3D" id="3.40.50.2000">
    <property type="entry name" value="Glycogen Phosphorylase B"/>
    <property type="match status" value="2"/>
</dbReference>
<proteinExistence type="predicted"/>
<dbReference type="InterPro" id="IPR001296">
    <property type="entry name" value="Glyco_trans_1"/>
</dbReference>
<dbReference type="EMBL" id="JACJRF010000005">
    <property type="protein sequence ID" value="MBD2343415.1"/>
    <property type="molecule type" value="Genomic_DNA"/>
</dbReference>
<evidence type="ECO:0000313" key="6">
    <source>
        <dbReference type="Proteomes" id="UP000607281"/>
    </source>
</evidence>
<keyword evidence="1" id="KW-0328">Glycosyltransferase</keyword>
<dbReference type="Pfam" id="PF13439">
    <property type="entry name" value="Glyco_transf_4"/>
    <property type="match status" value="1"/>
</dbReference>
<reference evidence="5 6" key="1">
    <citation type="journal article" date="2020" name="ISME J.">
        <title>Comparative genomics reveals insights into cyanobacterial evolution and habitat adaptation.</title>
        <authorList>
            <person name="Chen M.Y."/>
            <person name="Teng W.K."/>
            <person name="Zhao L."/>
            <person name="Hu C.X."/>
            <person name="Zhou Y.K."/>
            <person name="Han B.P."/>
            <person name="Song L.R."/>
            <person name="Shu W.S."/>
        </authorList>
    </citation>
    <scope>NUCLEOTIDE SEQUENCE [LARGE SCALE GENOMIC DNA]</scope>
    <source>
        <strain evidence="5 6">FACHB-260</strain>
    </source>
</reference>
<dbReference type="InterPro" id="IPR028098">
    <property type="entry name" value="Glyco_trans_4-like_N"/>
</dbReference>
<dbReference type="SUPFAM" id="SSF53756">
    <property type="entry name" value="UDP-Glycosyltransferase/glycogen phosphorylase"/>
    <property type="match status" value="1"/>
</dbReference>
<evidence type="ECO:0000259" key="4">
    <source>
        <dbReference type="Pfam" id="PF13439"/>
    </source>
</evidence>
<keyword evidence="6" id="KW-1185">Reference proteome</keyword>
<name>A0ABR8CLT0_9NOST</name>
<sequence>MNILISVSDLSIGGAQIFAVRLAIALSQNHSVYIYNHELFQKHNTSRLLQELPHNIKTIYLPSRLNWLAIKADALLLRFKINAQIRRIIRFLYFRAIIHFYNINIINSHLYPSDQFVVNALKSYKIPIIMTDHGEYRYVIEEKISTLEEVHKIANRVNGIVYCSRSNEEIFSKYIKEYKPLERIIYYGFFRENKRNITNCARENLGIPKSSFVFGMVARGIPEKGWNEAIQAFKSILYVSDVSKKDIHLILVGESDYLCSLKDSLEPRLKSVIHFIGYSSEPDYWIDAFNVAMLPTYFFGESLPNSIIEYLSFGKPVIATDIGGIPEMINHNGETAGFLVSLSEDGKADTSILADKMFMYINDSSLLESHSRLAMQAFEKFKMQNCVESYEFFFKEILNIS</sequence>
<evidence type="ECO:0000259" key="3">
    <source>
        <dbReference type="Pfam" id="PF00534"/>
    </source>
</evidence>
<evidence type="ECO:0000256" key="1">
    <source>
        <dbReference type="ARBA" id="ARBA00022676"/>
    </source>
</evidence>
<comment type="caution">
    <text evidence="5">The sequence shown here is derived from an EMBL/GenBank/DDBJ whole genome shotgun (WGS) entry which is preliminary data.</text>
</comment>
<feature type="domain" description="Glycosyl transferase family 1" evidence="3">
    <location>
        <begin position="202"/>
        <end position="341"/>
    </location>
</feature>
<dbReference type="RefSeq" id="WP_190405891.1">
    <property type="nucleotide sequence ID" value="NZ_JACJRF010000005.1"/>
</dbReference>
<dbReference type="PANTHER" id="PTHR12526:SF629">
    <property type="entry name" value="TEICHURONIC ACID BIOSYNTHESIS GLYCOSYLTRANSFERASE TUAH-RELATED"/>
    <property type="match status" value="1"/>
</dbReference>
<dbReference type="Pfam" id="PF00534">
    <property type="entry name" value="Glycos_transf_1"/>
    <property type="match status" value="1"/>
</dbReference>
<evidence type="ECO:0000256" key="2">
    <source>
        <dbReference type="ARBA" id="ARBA00022679"/>
    </source>
</evidence>
<dbReference type="PANTHER" id="PTHR12526">
    <property type="entry name" value="GLYCOSYLTRANSFERASE"/>
    <property type="match status" value="1"/>
</dbReference>
<protein>
    <submittedName>
        <fullName evidence="5">Glycosyltransferase family 4 protein</fullName>
    </submittedName>
</protein>
<dbReference type="Proteomes" id="UP000607281">
    <property type="component" value="Unassembled WGS sequence"/>
</dbReference>
<accession>A0ABR8CLT0</accession>
<evidence type="ECO:0000313" key="5">
    <source>
        <dbReference type="EMBL" id="MBD2343415.1"/>
    </source>
</evidence>